<dbReference type="Proteomes" id="UP001595843">
    <property type="component" value="Unassembled WGS sequence"/>
</dbReference>
<keyword evidence="1 4" id="KW-0489">Methyltransferase</keyword>
<dbReference type="GO" id="GO:0008168">
    <property type="term" value="F:methyltransferase activity"/>
    <property type="evidence" value="ECO:0007669"/>
    <property type="project" value="UniProtKB-KW"/>
</dbReference>
<dbReference type="EMBL" id="JBHSAP010000009">
    <property type="protein sequence ID" value="MFC4076679.1"/>
    <property type="molecule type" value="Genomic_DNA"/>
</dbReference>
<dbReference type="GO" id="GO:0032259">
    <property type="term" value="P:methylation"/>
    <property type="evidence" value="ECO:0007669"/>
    <property type="project" value="UniProtKB-KW"/>
</dbReference>
<dbReference type="RefSeq" id="WP_380703837.1">
    <property type="nucleotide sequence ID" value="NZ_JBHSAP010000009.1"/>
</dbReference>
<proteinExistence type="predicted"/>
<comment type="caution">
    <text evidence="4">The sequence shown here is derived from an EMBL/GenBank/DDBJ whole genome shotgun (WGS) entry which is preliminary data.</text>
</comment>
<evidence type="ECO:0000313" key="5">
    <source>
        <dbReference type="Proteomes" id="UP001595843"/>
    </source>
</evidence>
<dbReference type="EC" id="2.1.1.-" evidence="4"/>
<dbReference type="SUPFAM" id="SSF53335">
    <property type="entry name" value="S-adenosyl-L-methionine-dependent methyltransferases"/>
    <property type="match status" value="1"/>
</dbReference>
<evidence type="ECO:0000256" key="1">
    <source>
        <dbReference type="ARBA" id="ARBA00022603"/>
    </source>
</evidence>
<sequence>MVRGFNSKQQEKGGDCMDRDQYVNEWFAQEDDVLQSITVGLKKREMPQISVPPSVGKALYMLVKICGAHNVLEIGGLGGYSSIWMARALPSDGHLISLEINPDHAAFAVENVEKAGLSNKVRYQVGDARKSLESLESQRKQFDFFFIDADKESYPYYLEKAIRMSTPGALIVMDNMFLQDRIFDSSNQDSDVEGIRRTNNLLSQDEHLDATLLTVGDGLAVARVK</sequence>
<dbReference type="Pfam" id="PF01596">
    <property type="entry name" value="Methyltransf_3"/>
    <property type="match status" value="1"/>
</dbReference>
<dbReference type="PANTHER" id="PTHR10509">
    <property type="entry name" value="O-METHYLTRANSFERASE-RELATED"/>
    <property type="match status" value="1"/>
</dbReference>
<dbReference type="InterPro" id="IPR050362">
    <property type="entry name" value="Cation-dep_OMT"/>
</dbReference>
<dbReference type="CDD" id="cd02440">
    <property type="entry name" value="AdoMet_MTases"/>
    <property type="match status" value="1"/>
</dbReference>
<dbReference type="InterPro" id="IPR029063">
    <property type="entry name" value="SAM-dependent_MTases_sf"/>
</dbReference>
<evidence type="ECO:0000313" key="4">
    <source>
        <dbReference type="EMBL" id="MFC4076679.1"/>
    </source>
</evidence>
<keyword evidence="2 4" id="KW-0808">Transferase</keyword>
<dbReference type="PANTHER" id="PTHR10509:SF14">
    <property type="entry name" value="CAFFEOYL-COA O-METHYLTRANSFERASE 3-RELATED"/>
    <property type="match status" value="1"/>
</dbReference>
<gene>
    <name evidence="4" type="ORF">ACFOUO_07635</name>
</gene>
<accession>A0ABV8JL45</accession>
<keyword evidence="5" id="KW-1185">Reference proteome</keyword>
<reference evidence="5" key="1">
    <citation type="journal article" date="2019" name="Int. J. Syst. Evol. Microbiol.">
        <title>The Global Catalogue of Microorganisms (GCM) 10K type strain sequencing project: providing services to taxonomists for standard genome sequencing and annotation.</title>
        <authorList>
            <consortium name="The Broad Institute Genomics Platform"/>
            <consortium name="The Broad Institute Genome Sequencing Center for Infectious Disease"/>
            <person name="Wu L."/>
            <person name="Ma J."/>
        </authorList>
    </citation>
    <scope>NUCLEOTIDE SEQUENCE [LARGE SCALE GENOMIC DNA]</scope>
    <source>
        <strain evidence="5">IBRC-M 10813</strain>
    </source>
</reference>
<keyword evidence="3" id="KW-0949">S-adenosyl-L-methionine</keyword>
<dbReference type="PROSITE" id="PS51682">
    <property type="entry name" value="SAM_OMT_I"/>
    <property type="match status" value="1"/>
</dbReference>
<organism evidence="4 5">
    <name type="scientific">Salinithrix halophila</name>
    <dbReference type="NCBI Taxonomy" id="1485204"/>
    <lineage>
        <taxon>Bacteria</taxon>
        <taxon>Bacillati</taxon>
        <taxon>Bacillota</taxon>
        <taxon>Bacilli</taxon>
        <taxon>Bacillales</taxon>
        <taxon>Thermoactinomycetaceae</taxon>
        <taxon>Salinithrix</taxon>
    </lineage>
</organism>
<name>A0ABV8JL45_9BACL</name>
<dbReference type="Gene3D" id="3.40.50.150">
    <property type="entry name" value="Vaccinia Virus protein VP39"/>
    <property type="match status" value="1"/>
</dbReference>
<dbReference type="InterPro" id="IPR002935">
    <property type="entry name" value="SAM_O-MeTrfase"/>
</dbReference>
<protein>
    <submittedName>
        <fullName evidence="4">O-methyltransferase</fullName>
        <ecNumber evidence="4">2.1.1.-</ecNumber>
    </submittedName>
</protein>
<evidence type="ECO:0000256" key="3">
    <source>
        <dbReference type="ARBA" id="ARBA00022691"/>
    </source>
</evidence>
<evidence type="ECO:0000256" key="2">
    <source>
        <dbReference type="ARBA" id="ARBA00022679"/>
    </source>
</evidence>